<dbReference type="Pfam" id="PF03938">
    <property type="entry name" value="OmpH"/>
    <property type="match status" value="1"/>
</dbReference>
<dbReference type="InterPro" id="IPR024930">
    <property type="entry name" value="Skp_dom_sf"/>
</dbReference>
<dbReference type="EMBL" id="CP014327">
    <property type="protein sequence ID" value="AML52773.1"/>
    <property type="molecule type" value="Genomic_DNA"/>
</dbReference>
<dbReference type="Gene3D" id="3.30.910.20">
    <property type="entry name" value="Skp domain"/>
    <property type="match status" value="1"/>
</dbReference>
<dbReference type="GO" id="GO:0051082">
    <property type="term" value="F:unfolded protein binding"/>
    <property type="evidence" value="ECO:0007669"/>
    <property type="project" value="InterPro"/>
</dbReference>
<evidence type="ECO:0000313" key="2">
    <source>
        <dbReference type="Proteomes" id="UP000070371"/>
    </source>
</evidence>
<name>A0A126V3B0_9RHOB</name>
<dbReference type="KEGG" id="hat:RC74_17250"/>
<dbReference type="STRING" id="1579316.RC74_17250"/>
<dbReference type="SUPFAM" id="SSF111384">
    <property type="entry name" value="OmpH-like"/>
    <property type="match status" value="1"/>
</dbReference>
<proteinExistence type="predicted"/>
<evidence type="ECO:0008006" key="3">
    <source>
        <dbReference type="Google" id="ProtNLM"/>
    </source>
</evidence>
<dbReference type="InterPro" id="IPR005632">
    <property type="entry name" value="Chaperone_Skp"/>
</dbReference>
<dbReference type="SMART" id="SM00935">
    <property type="entry name" value="OmpH"/>
    <property type="match status" value="1"/>
</dbReference>
<accession>A0A126V3B0</accession>
<dbReference type="AlphaFoldDB" id="A0A126V3B0"/>
<dbReference type="RefSeq" id="WP_052274995.1">
    <property type="nucleotide sequence ID" value="NZ_CP014327.1"/>
</dbReference>
<protein>
    <recommendedName>
        <fullName evidence="3">Outer membrane chaperone Skp</fullName>
    </recommendedName>
</protein>
<reference evidence="1 2" key="1">
    <citation type="submission" date="2016-02" db="EMBL/GenBank/DDBJ databases">
        <title>Complete genome sequence of Halocynthiibacter arcticus PAMC 20958t from arctic marine sediment.</title>
        <authorList>
            <person name="Lee Y.M."/>
            <person name="Baek K."/>
            <person name="Lee H.K."/>
            <person name="Shin S.C."/>
        </authorList>
    </citation>
    <scope>NUCLEOTIDE SEQUENCE [LARGE SCALE GENOMIC DNA]</scope>
    <source>
        <strain evidence="1">PAMC 20958</strain>
    </source>
</reference>
<evidence type="ECO:0000313" key="1">
    <source>
        <dbReference type="EMBL" id="AML52773.1"/>
    </source>
</evidence>
<dbReference type="Proteomes" id="UP000070371">
    <property type="component" value="Chromosome"/>
</dbReference>
<gene>
    <name evidence="1" type="ORF">RC74_17250</name>
</gene>
<keyword evidence="2" id="KW-1185">Reference proteome</keyword>
<sequence length="174" mass="19369">MAQSSDSTIVGAETETGDIPPIAHGSFVILDPERLYAESAFGLRIQEEVKALAKEIQLENGKLTRDLETEELRLLERRAVLSPDEFRVLADAFDDKVQGIRDAQERKGQELGKRASEGRQAFNDASLPILRNVLRERNALGILDSRVILLPDPTIDITNEAILRVDQVLRDGKP</sequence>
<organism evidence="1 2">
    <name type="scientific">Falsihalocynthiibacter arcticus</name>
    <dbReference type="NCBI Taxonomy" id="1579316"/>
    <lineage>
        <taxon>Bacteria</taxon>
        <taxon>Pseudomonadati</taxon>
        <taxon>Pseudomonadota</taxon>
        <taxon>Alphaproteobacteria</taxon>
        <taxon>Rhodobacterales</taxon>
        <taxon>Roseobacteraceae</taxon>
        <taxon>Falsihalocynthiibacter</taxon>
    </lineage>
</organism>